<reference evidence="12 13" key="1">
    <citation type="journal article" date="2013" name="Nat. Commun.">
        <title>Genome sequence and functional genomic analysis of the oil-degrading bacterium Oleispira antarctica.</title>
        <authorList>
            <person name="Kube M."/>
            <person name="Chernikova T.N."/>
            <person name="Al-Ramahi Y."/>
            <person name="Beloqui A."/>
            <person name="Lopez-Cortez N."/>
            <person name="Guazzaroni M.E."/>
            <person name="Heipieper H.J."/>
            <person name="Klages S."/>
            <person name="Kotsyurbenko O.R."/>
            <person name="Langer I."/>
            <person name="Nechitaylo T.Y."/>
            <person name="Lunsdorf H."/>
            <person name="Fernandez M."/>
            <person name="Juarez S."/>
            <person name="Ciordia S."/>
            <person name="Singer A."/>
            <person name="Kagan O."/>
            <person name="Egorova O."/>
            <person name="Petit P.A."/>
            <person name="Stogios P."/>
            <person name="Kim Y."/>
            <person name="Tchigvintsev A."/>
            <person name="Flick R."/>
            <person name="Denaro R."/>
            <person name="Genovese M."/>
            <person name="Albar J.P."/>
            <person name="Reva O.N."/>
            <person name="Martinez-Gomariz M."/>
            <person name="Tran H."/>
            <person name="Ferrer M."/>
            <person name="Savchenko A."/>
            <person name="Yakunin A.F."/>
            <person name="Yakimov M.M."/>
            <person name="Golyshina O.V."/>
            <person name="Reinhardt R."/>
            <person name="Golyshin P.N."/>
        </authorList>
    </citation>
    <scope>NUCLEOTIDE SEQUENCE [LARGE SCALE GENOMIC DNA]</scope>
</reference>
<keyword evidence="13" id="KW-1185">Reference proteome</keyword>
<dbReference type="STRING" id="698738.OLEAN_C04180"/>
<evidence type="ECO:0000259" key="11">
    <source>
        <dbReference type="PROSITE" id="PS51007"/>
    </source>
</evidence>
<dbReference type="GO" id="GO:0016491">
    <property type="term" value="F:oxidoreductase activity"/>
    <property type="evidence" value="ECO:0007669"/>
    <property type="project" value="UniProtKB-KW"/>
</dbReference>
<dbReference type="Gene3D" id="1.10.760.10">
    <property type="entry name" value="Cytochrome c-like domain"/>
    <property type="match status" value="1"/>
</dbReference>
<dbReference type="GO" id="GO:0046872">
    <property type="term" value="F:metal ion binding"/>
    <property type="evidence" value="ECO:0007669"/>
    <property type="project" value="UniProtKB-KW"/>
</dbReference>
<dbReference type="GO" id="GO:0009055">
    <property type="term" value="F:electron transfer activity"/>
    <property type="evidence" value="ECO:0007669"/>
    <property type="project" value="InterPro"/>
</dbReference>
<feature type="binding site" description="covalent" evidence="8">
    <location>
        <position position="53"/>
    </location>
    <ligand>
        <name>heme c</name>
        <dbReference type="ChEBI" id="CHEBI:61717"/>
    </ligand>
</feature>
<evidence type="ECO:0000256" key="3">
    <source>
        <dbReference type="ARBA" id="ARBA00022692"/>
    </source>
</evidence>
<dbReference type="Proteomes" id="UP000032749">
    <property type="component" value="Chromosome"/>
</dbReference>
<dbReference type="GO" id="GO:0020037">
    <property type="term" value="F:heme binding"/>
    <property type="evidence" value="ECO:0007669"/>
    <property type="project" value="InterPro"/>
</dbReference>
<dbReference type="GO" id="GO:0016020">
    <property type="term" value="C:membrane"/>
    <property type="evidence" value="ECO:0007669"/>
    <property type="project" value="UniProtKB-SubCell"/>
</dbReference>
<dbReference type="EC" id="1.10.2.2" evidence="12"/>
<dbReference type="KEGG" id="oai:OLEAN_C04180"/>
<feature type="chain" id="PRO_5004374321" evidence="10">
    <location>
        <begin position="19"/>
        <end position="259"/>
    </location>
</feature>
<evidence type="ECO:0000256" key="7">
    <source>
        <dbReference type="ARBA" id="ARBA00023136"/>
    </source>
</evidence>
<keyword evidence="7 9" id="KW-0472">Membrane</keyword>
<feature type="signal peptide" evidence="10">
    <location>
        <begin position="1"/>
        <end position="18"/>
    </location>
</feature>
<protein>
    <submittedName>
        <fullName evidence="12">Cytochrome c1</fullName>
        <ecNumber evidence="12">1.10.2.2</ecNumber>
    </submittedName>
</protein>
<dbReference type="InterPro" id="IPR009056">
    <property type="entry name" value="Cyt_c-like_dom"/>
</dbReference>
<dbReference type="InterPro" id="IPR002326">
    <property type="entry name" value="Cyt_c1"/>
</dbReference>
<gene>
    <name evidence="12" type="primary">cyt1</name>
    <name evidence="12" type="ORF">OLEAN_C04180</name>
</gene>
<keyword evidence="5 9" id="KW-1133">Transmembrane helix</keyword>
<dbReference type="PANTHER" id="PTHR10266:SF3">
    <property type="entry name" value="CYTOCHROME C1, HEME PROTEIN, MITOCHONDRIAL"/>
    <property type="match status" value="1"/>
</dbReference>
<evidence type="ECO:0000313" key="12">
    <source>
        <dbReference type="EMBL" id="CCK74594.1"/>
    </source>
</evidence>
<evidence type="ECO:0000256" key="9">
    <source>
        <dbReference type="SAM" id="Phobius"/>
    </source>
</evidence>
<dbReference type="SUPFAM" id="SSF46626">
    <property type="entry name" value="Cytochrome c"/>
    <property type="match status" value="1"/>
</dbReference>
<dbReference type="PATRIC" id="fig|698738.3.peg.433"/>
<evidence type="ECO:0000256" key="2">
    <source>
        <dbReference type="ARBA" id="ARBA00022617"/>
    </source>
</evidence>
<keyword evidence="10" id="KW-0732">Signal</keyword>
<evidence type="ECO:0000256" key="8">
    <source>
        <dbReference type="PIRSR" id="PIRSR602326-1"/>
    </source>
</evidence>
<comment type="subcellular location">
    <subcellularLocation>
        <location evidence="1">Membrane</location>
    </subcellularLocation>
</comment>
<feature type="binding site" description="covalent" evidence="8">
    <location>
        <position position="52"/>
    </location>
    <ligand>
        <name>heme c</name>
        <dbReference type="ChEBI" id="CHEBI:61717"/>
    </ligand>
</feature>
<name>R4YR69_OLEAN</name>
<evidence type="ECO:0000256" key="10">
    <source>
        <dbReference type="SAM" id="SignalP"/>
    </source>
</evidence>
<dbReference type="HOGENOM" id="CLU_078597_0_0_6"/>
<evidence type="ECO:0000256" key="1">
    <source>
        <dbReference type="ARBA" id="ARBA00004370"/>
    </source>
</evidence>
<keyword evidence="3 9" id="KW-0812">Transmembrane</keyword>
<sequence>MKKIIALFALMASSLSYAAGGGIHLDEHKTDLSDTASLQRGAQTFMNYCMGCHSLEHGRYNRVAKDLDIPEALMQENLNFAGKRFGELMTIAMRTEDSKKWFGATPPDLTLVTRVRGGDGDWLYTYLRSFYEDKSRPWGVNNAAFKDVGMPHVLAGLQGMQKKGCAPVSTGFDSLTGTEIMVDSCELAEPKEVLYLAEEGQLSPKEYDNLVYDLVNFLVYMAEPIALERQRLGWWVLLFLVIFLIPVYLLNKEYWKDIH</sequence>
<evidence type="ECO:0000256" key="4">
    <source>
        <dbReference type="ARBA" id="ARBA00022723"/>
    </source>
</evidence>
<dbReference type="AlphaFoldDB" id="R4YR69"/>
<feature type="transmembrane region" description="Helical" evidence="9">
    <location>
        <begin position="232"/>
        <end position="250"/>
    </location>
</feature>
<dbReference type="PROSITE" id="PS51007">
    <property type="entry name" value="CYTC"/>
    <property type="match status" value="1"/>
</dbReference>
<dbReference type="EMBL" id="FO203512">
    <property type="protein sequence ID" value="CCK74594.1"/>
    <property type="molecule type" value="Genomic_DNA"/>
</dbReference>
<comment type="cofactor">
    <cofactor evidence="8">
        <name>heme c</name>
        <dbReference type="ChEBI" id="CHEBI:61717"/>
    </cofactor>
    <text evidence="8">Binds 1 heme c group covalently per subunit.</text>
</comment>
<keyword evidence="6 8" id="KW-0408">Iron</keyword>
<feature type="domain" description="Cytochrome c" evidence="11">
    <location>
        <begin position="36"/>
        <end position="131"/>
    </location>
</feature>
<dbReference type="PANTHER" id="PTHR10266">
    <property type="entry name" value="CYTOCHROME C1"/>
    <property type="match status" value="1"/>
</dbReference>
<proteinExistence type="predicted"/>
<dbReference type="Gene3D" id="1.20.5.100">
    <property type="entry name" value="Cytochrome c1, transmembrane anchor, C-terminal"/>
    <property type="match status" value="1"/>
</dbReference>
<accession>R4YR69</accession>
<keyword evidence="4 8" id="KW-0479">Metal-binding</keyword>
<feature type="binding site" description="covalent" evidence="8">
    <location>
        <position position="49"/>
    </location>
    <ligand>
        <name>heme c</name>
        <dbReference type="ChEBI" id="CHEBI:61717"/>
    </ligand>
</feature>
<dbReference type="OrthoDB" id="9798864at2"/>
<evidence type="ECO:0000313" key="13">
    <source>
        <dbReference type="Proteomes" id="UP000032749"/>
    </source>
</evidence>
<keyword evidence="12" id="KW-0560">Oxidoreductase</keyword>
<evidence type="ECO:0000256" key="6">
    <source>
        <dbReference type="ARBA" id="ARBA00023004"/>
    </source>
</evidence>
<keyword evidence="2 8" id="KW-0349">Heme</keyword>
<evidence type="ECO:0000256" key="5">
    <source>
        <dbReference type="ARBA" id="ARBA00022989"/>
    </source>
</evidence>
<dbReference type="Pfam" id="PF02167">
    <property type="entry name" value="Cytochrom_C1"/>
    <property type="match status" value="1"/>
</dbReference>
<organism evidence="12 13">
    <name type="scientific">Oleispira antarctica RB-8</name>
    <dbReference type="NCBI Taxonomy" id="698738"/>
    <lineage>
        <taxon>Bacteria</taxon>
        <taxon>Pseudomonadati</taxon>
        <taxon>Pseudomonadota</taxon>
        <taxon>Gammaproteobacteria</taxon>
        <taxon>Oceanospirillales</taxon>
        <taxon>Oceanospirillaceae</taxon>
        <taxon>Oleispira</taxon>
    </lineage>
</organism>
<dbReference type="InterPro" id="IPR036909">
    <property type="entry name" value="Cyt_c-like_dom_sf"/>
</dbReference>